<gene>
    <name evidence="1" type="ORF">METZ01_LOCUS376551</name>
</gene>
<reference evidence="1" key="1">
    <citation type="submission" date="2018-05" db="EMBL/GenBank/DDBJ databases">
        <authorList>
            <person name="Lanie J.A."/>
            <person name="Ng W.-L."/>
            <person name="Kazmierczak K.M."/>
            <person name="Andrzejewski T.M."/>
            <person name="Davidsen T.M."/>
            <person name="Wayne K.J."/>
            <person name="Tettelin H."/>
            <person name="Glass J.I."/>
            <person name="Rusch D."/>
            <person name="Podicherti R."/>
            <person name="Tsui H.-C.T."/>
            <person name="Winkler M.E."/>
        </authorList>
    </citation>
    <scope>NUCLEOTIDE SEQUENCE</scope>
</reference>
<organism evidence="1">
    <name type="scientific">marine metagenome</name>
    <dbReference type="NCBI Taxonomy" id="408172"/>
    <lineage>
        <taxon>unclassified sequences</taxon>
        <taxon>metagenomes</taxon>
        <taxon>ecological metagenomes</taxon>
    </lineage>
</organism>
<dbReference type="AlphaFoldDB" id="A0A382TQ75"/>
<name>A0A382TQ75_9ZZZZ</name>
<proteinExistence type="predicted"/>
<sequence length="67" mass="7674">MKLRIMNETGHTDLILNEEEMIEQINDHPTHWVFVDGECVMRENIVNVAWDEVNNVNLVPAIVGGTE</sequence>
<protein>
    <submittedName>
        <fullName evidence="1">Uncharacterized protein</fullName>
    </submittedName>
</protein>
<accession>A0A382TQ75</accession>
<evidence type="ECO:0000313" key="1">
    <source>
        <dbReference type="EMBL" id="SVD23697.1"/>
    </source>
</evidence>
<dbReference type="EMBL" id="UINC01138010">
    <property type="protein sequence ID" value="SVD23697.1"/>
    <property type="molecule type" value="Genomic_DNA"/>
</dbReference>